<proteinExistence type="predicted"/>
<feature type="region of interest" description="Disordered" evidence="1">
    <location>
        <begin position="138"/>
        <end position="157"/>
    </location>
</feature>
<keyword evidence="2" id="KW-0812">Transmembrane</keyword>
<feature type="compositionally biased region" description="Pro residues" evidence="1">
    <location>
        <begin position="98"/>
        <end position="109"/>
    </location>
</feature>
<feature type="region of interest" description="Disordered" evidence="1">
    <location>
        <begin position="93"/>
        <end position="131"/>
    </location>
</feature>
<comment type="caution">
    <text evidence="3">The sequence shown here is derived from an EMBL/GenBank/DDBJ whole genome shotgun (WGS) entry which is preliminary data.</text>
</comment>
<dbReference type="RefSeq" id="WP_304277170.1">
    <property type="nucleotide sequence ID" value="NZ_QFQZ01000025.1"/>
</dbReference>
<dbReference type="EMBL" id="QFQZ01000025">
    <property type="protein sequence ID" value="PZR34557.1"/>
    <property type="molecule type" value="Genomic_DNA"/>
</dbReference>
<reference evidence="3 4" key="1">
    <citation type="submission" date="2017-08" db="EMBL/GenBank/DDBJ databases">
        <title>Infants hospitalized years apart are colonized by the same room-sourced microbial strains.</title>
        <authorList>
            <person name="Brooks B."/>
            <person name="Olm M.R."/>
            <person name="Firek B.A."/>
            <person name="Baker R."/>
            <person name="Thomas B.C."/>
            <person name="Morowitz M.J."/>
            <person name="Banfield J.F."/>
        </authorList>
    </citation>
    <scope>NUCLEOTIDE SEQUENCE [LARGE SCALE GENOMIC DNA]</scope>
    <source>
        <strain evidence="3">S2_003_000_R2_4</strain>
    </source>
</reference>
<sequence length="157" mass="16541">MERLDAILDRLKAFVTTRPVAYGAPSVAIAGVLAGLVLQTGPQDGPYVPEMERVERPVLAEAEPIAWPSGKVPNYVIGTDALRPPPAPIPVVQYADYEPPPAPELPPYVPADHGPADPPPAPDESRWASAQGDILNVSLPEDAPRAPVPTVLAGINP</sequence>
<evidence type="ECO:0000256" key="1">
    <source>
        <dbReference type="SAM" id="MobiDB-lite"/>
    </source>
</evidence>
<protein>
    <submittedName>
        <fullName evidence="3">Uncharacterized protein</fullName>
    </submittedName>
</protein>
<organism evidence="3 4">
    <name type="scientific">Caulobacter segnis</name>
    <dbReference type="NCBI Taxonomy" id="88688"/>
    <lineage>
        <taxon>Bacteria</taxon>
        <taxon>Pseudomonadati</taxon>
        <taxon>Pseudomonadota</taxon>
        <taxon>Alphaproteobacteria</taxon>
        <taxon>Caulobacterales</taxon>
        <taxon>Caulobacteraceae</taxon>
        <taxon>Caulobacter</taxon>
    </lineage>
</organism>
<accession>A0A2W5V773</accession>
<dbReference type="Proteomes" id="UP000249393">
    <property type="component" value="Unassembled WGS sequence"/>
</dbReference>
<keyword evidence="2" id="KW-0472">Membrane</keyword>
<feature type="transmembrane region" description="Helical" evidence="2">
    <location>
        <begin position="20"/>
        <end position="38"/>
    </location>
</feature>
<gene>
    <name evidence="3" type="ORF">DI526_09910</name>
</gene>
<name>A0A2W5V773_9CAUL</name>
<evidence type="ECO:0000313" key="4">
    <source>
        <dbReference type="Proteomes" id="UP000249393"/>
    </source>
</evidence>
<dbReference type="AlphaFoldDB" id="A0A2W5V773"/>
<keyword evidence="2" id="KW-1133">Transmembrane helix</keyword>
<evidence type="ECO:0000313" key="3">
    <source>
        <dbReference type="EMBL" id="PZR34557.1"/>
    </source>
</evidence>
<evidence type="ECO:0000256" key="2">
    <source>
        <dbReference type="SAM" id="Phobius"/>
    </source>
</evidence>